<comment type="function">
    <text evidence="6">Ligates lysine onto the cytidine present at position 34 of the AUA codon-specific tRNA(Ile) that contains the anticodon CAU, in an ATP-dependent manner. Cytidine is converted to lysidine, thus changing the amino acid specificity of the tRNA from methionine to isoleucine.</text>
</comment>
<dbReference type="RefSeq" id="WP_089413115.1">
    <property type="nucleotide sequence ID" value="NZ_FZQA01000008.1"/>
</dbReference>
<name>A0A239PYF5_9PROT</name>
<dbReference type="HAMAP" id="MF_01161">
    <property type="entry name" value="tRNA_Ile_lys_synt"/>
    <property type="match status" value="1"/>
</dbReference>
<dbReference type="InterPro" id="IPR012795">
    <property type="entry name" value="tRNA_Ile_lys_synt_N"/>
</dbReference>
<keyword evidence="6" id="KW-0963">Cytoplasm</keyword>
<dbReference type="GO" id="GO:0005524">
    <property type="term" value="F:ATP binding"/>
    <property type="evidence" value="ECO:0007669"/>
    <property type="project" value="UniProtKB-UniRule"/>
</dbReference>
<evidence type="ECO:0000313" key="9">
    <source>
        <dbReference type="Proteomes" id="UP000198346"/>
    </source>
</evidence>
<evidence type="ECO:0000256" key="5">
    <source>
        <dbReference type="ARBA" id="ARBA00048539"/>
    </source>
</evidence>
<dbReference type="CDD" id="cd01992">
    <property type="entry name" value="TilS_N"/>
    <property type="match status" value="1"/>
</dbReference>
<dbReference type="AlphaFoldDB" id="A0A239PYF5"/>
<evidence type="ECO:0000259" key="7">
    <source>
        <dbReference type="Pfam" id="PF01171"/>
    </source>
</evidence>
<gene>
    <name evidence="6" type="primary">tilS</name>
    <name evidence="8" type="ORF">SAMN06297382_2682</name>
</gene>
<evidence type="ECO:0000256" key="6">
    <source>
        <dbReference type="HAMAP-Rule" id="MF_01161"/>
    </source>
</evidence>
<keyword evidence="4 6" id="KW-0067">ATP-binding</keyword>
<comment type="similarity">
    <text evidence="6">Belongs to the tRNA(Ile)-lysidine synthase family.</text>
</comment>
<protein>
    <recommendedName>
        <fullName evidence="6">tRNA(Ile)-lysidine synthase</fullName>
        <ecNumber evidence="6">6.3.4.19</ecNumber>
    </recommendedName>
    <alternativeName>
        <fullName evidence="6">tRNA(Ile)-2-lysyl-cytidine synthase</fullName>
    </alternativeName>
    <alternativeName>
        <fullName evidence="6">tRNA(Ile)-lysidine synthetase</fullName>
    </alternativeName>
</protein>
<dbReference type="InterPro" id="IPR014729">
    <property type="entry name" value="Rossmann-like_a/b/a_fold"/>
</dbReference>
<evidence type="ECO:0000256" key="3">
    <source>
        <dbReference type="ARBA" id="ARBA00022741"/>
    </source>
</evidence>
<comment type="domain">
    <text evidence="6">The N-terminal region contains the highly conserved SGGXDS motif, predicted to be a P-loop motif involved in ATP binding.</text>
</comment>
<dbReference type="EMBL" id="FZQA01000008">
    <property type="protein sequence ID" value="SNT75341.1"/>
    <property type="molecule type" value="Genomic_DNA"/>
</dbReference>
<evidence type="ECO:0000313" key="8">
    <source>
        <dbReference type="EMBL" id="SNT75341.1"/>
    </source>
</evidence>
<evidence type="ECO:0000256" key="2">
    <source>
        <dbReference type="ARBA" id="ARBA00022694"/>
    </source>
</evidence>
<dbReference type="Gene3D" id="3.40.50.620">
    <property type="entry name" value="HUPs"/>
    <property type="match status" value="1"/>
</dbReference>
<organism evidence="8 9">
    <name type="scientific">Amphiplicatus metriothermophilus</name>
    <dbReference type="NCBI Taxonomy" id="1519374"/>
    <lineage>
        <taxon>Bacteria</taxon>
        <taxon>Pseudomonadati</taxon>
        <taxon>Pseudomonadota</taxon>
        <taxon>Alphaproteobacteria</taxon>
        <taxon>Parvularculales</taxon>
        <taxon>Parvularculaceae</taxon>
        <taxon>Amphiplicatus</taxon>
    </lineage>
</organism>
<dbReference type="GO" id="GO:0006400">
    <property type="term" value="P:tRNA modification"/>
    <property type="evidence" value="ECO:0007669"/>
    <property type="project" value="UniProtKB-UniRule"/>
</dbReference>
<proteinExistence type="inferred from homology"/>
<dbReference type="InterPro" id="IPR011063">
    <property type="entry name" value="TilS/TtcA_N"/>
</dbReference>
<dbReference type="PANTHER" id="PTHR43033">
    <property type="entry name" value="TRNA(ILE)-LYSIDINE SYNTHASE-RELATED"/>
    <property type="match status" value="1"/>
</dbReference>
<dbReference type="InterPro" id="IPR012094">
    <property type="entry name" value="tRNA_Ile_lys_synt"/>
</dbReference>
<evidence type="ECO:0000256" key="4">
    <source>
        <dbReference type="ARBA" id="ARBA00022840"/>
    </source>
</evidence>
<dbReference type="SUPFAM" id="SSF52402">
    <property type="entry name" value="Adenine nucleotide alpha hydrolases-like"/>
    <property type="match status" value="1"/>
</dbReference>
<comment type="subcellular location">
    <subcellularLocation>
        <location evidence="6">Cytoplasm</location>
    </subcellularLocation>
</comment>
<dbReference type="Proteomes" id="UP000198346">
    <property type="component" value="Unassembled WGS sequence"/>
</dbReference>
<dbReference type="GO" id="GO:0005737">
    <property type="term" value="C:cytoplasm"/>
    <property type="evidence" value="ECO:0007669"/>
    <property type="project" value="UniProtKB-SubCell"/>
</dbReference>
<dbReference type="PANTHER" id="PTHR43033:SF5">
    <property type="entry name" value="TRNA(ILE)-LYSIDINE SYNTHETASE"/>
    <property type="match status" value="1"/>
</dbReference>
<keyword evidence="1 6" id="KW-0436">Ligase</keyword>
<comment type="catalytic activity">
    <reaction evidence="5 6">
        <text>cytidine(34) in tRNA(Ile2) + L-lysine + ATP = lysidine(34) in tRNA(Ile2) + AMP + diphosphate + H(+)</text>
        <dbReference type="Rhea" id="RHEA:43744"/>
        <dbReference type="Rhea" id="RHEA-COMP:10625"/>
        <dbReference type="Rhea" id="RHEA-COMP:10670"/>
        <dbReference type="ChEBI" id="CHEBI:15378"/>
        <dbReference type="ChEBI" id="CHEBI:30616"/>
        <dbReference type="ChEBI" id="CHEBI:32551"/>
        <dbReference type="ChEBI" id="CHEBI:33019"/>
        <dbReference type="ChEBI" id="CHEBI:82748"/>
        <dbReference type="ChEBI" id="CHEBI:83665"/>
        <dbReference type="ChEBI" id="CHEBI:456215"/>
        <dbReference type="EC" id="6.3.4.19"/>
    </reaction>
</comment>
<sequence>MPAPLDLDFFCARLSALGAPRRYIVAVSGGPDSMTLARLAAAHQRRGAARVLAVTVDHGLRPESRAEAAQAGDWCRAAGLDHRILVWEGEKPTTGLQQAARRARYRLLAAQAAANGFEAVLTAHTADDQAETVFMRLARGAGPAGLAGMAARKMIAAGAAPPVALLRPFLDVSRARARATLESFGQPWIDDPSNDDPAFERVRARALLAALEEQNLLTGEALRRTAARARAASLAMRRAEEDAFARAGGCFYAGGWASVRAEAAAEPGFEAVAARLVRAVSGGDYAPSPEDAAAALAAARASGAATLGGALLKRRGPALFFLREPAALLGRAGVAPAPALALAPGGRALWDGRFIAENSGGETAQVAALGPEGLAALGPARALFDAPEEALLAAPAALFRGKPGLRLVPLAEERFYDRILRFPDP</sequence>
<feature type="domain" description="tRNA(Ile)-lysidine/2-thiocytidine synthase N-terminal" evidence="7">
    <location>
        <begin position="23"/>
        <end position="205"/>
    </location>
</feature>
<accession>A0A239PYF5</accession>
<evidence type="ECO:0000256" key="1">
    <source>
        <dbReference type="ARBA" id="ARBA00022598"/>
    </source>
</evidence>
<reference evidence="8 9" key="1">
    <citation type="submission" date="2017-07" db="EMBL/GenBank/DDBJ databases">
        <authorList>
            <person name="Sun Z.S."/>
            <person name="Albrecht U."/>
            <person name="Echele G."/>
            <person name="Lee C.C."/>
        </authorList>
    </citation>
    <scope>NUCLEOTIDE SEQUENCE [LARGE SCALE GENOMIC DNA]</scope>
    <source>
        <strain evidence="8 9">CGMCC 1.12710</strain>
    </source>
</reference>
<dbReference type="NCBIfam" id="TIGR02432">
    <property type="entry name" value="lysidine_TilS_N"/>
    <property type="match status" value="1"/>
</dbReference>
<keyword evidence="9" id="KW-1185">Reference proteome</keyword>
<dbReference type="Pfam" id="PF01171">
    <property type="entry name" value="ATP_bind_3"/>
    <property type="match status" value="1"/>
</dbReference>
<dbReference type="GO" id="GO:0032267">
    <property type="term" value="F:tRNA(Ile)-lysidine synthase activity"/>
    <property type="evidence" value="ECO:0007669"/>
    <property type="project" value="UniProtKB-EC"/>
</dbReference>
<keyword evidence="2 6" id="KW-0819">tRNA processing</keyword>
<feature type="binding site" evidence="6">
    <location>
        <begin position="28"/>
        <end position="33"/>
    </location>
    <ligand>
        <name>ATP</name>
        <dbReference type="ChEBI" id="CHEBI:30616"/>
    </ligand>
</feature>
<dbReference type="OrthoDB" id="9807403at2"/>
<dbReference type="EC" id="6.3.4.19" evidence="6"/>
<keyword evidence="3 6" id="KW-0547">Nucleotide-binding</keyword>